<name>A0ACB5T9X9_AMBMO</name>
<gene>
    <name evidence="1" type="ORF">Amon02_000682900</name>
</gene>
<keyword evidence="2" id="KW-1185">Reference proteome</keyword>
<comment type="caution">
    <text evidence="1">The sequence shown here is derived from an EMBL/GenBank/DDBJ whole genome shotgun (WGS) entry which is preliminary data.</text>
</comment>
<reference evidence="1" key="1">
    <citation type="submission" date="2023-04" db="EMBL/GenBank/DDBJ databases">
        <title>Ambrosiozyma monospora NBRC 10751.</title>
        <authorList>
            <person name="Ichikawa N."/>
            <person name="Sato H."/>
            <person name="Tonouchi N."/>
        </authorList>
    </citation>
    <scope>NUCLEOTIDE SEQUENCE</scope>
    <source>
        <strain evidence="1">NBRC 10751</strain>
    </source>
</reference>
<evidence type="ECO:0000313" key="1">
    <source>
        <dbReference type="EMBL" id="GME84419.1"/>
    </source>
</evidence>
<protein>
    <submittedName>
        <fullName evidence="1">Unnamed protein product</fullName>
    </submittedName>
</protein>
<proteinExistence type="predicted"/>
<organism evidence="1 2">
    <name type="scientific">Ambrosiozyma monospora</name>
    <name type="common">Yeast</name>
    <name type="synonym">Endomycopsis monosporus</name>
    <dbReference type="NCBI Taxonomy" id="43982"/>
    <lineage>
        <taxon>Eukaryota</taxon>
        <taxon>Fungi</taxon>
        <taxon>Dikarya</taxon>
        <taxon>Ascomycota</taxon>
        <taxon>Saccharomycotina</taxon>
        <taxon>Pichiomycetes</taxon>
        <taxon>Pichiales</taxon>
        <taxon>Pichiaceae</taxon>
        <taxon>Ambrosiozyma</taxon>
    </lineage>
</organism>
<dbReference type="EMBL" id="BSXS01005488">
    <property type="protein sequence ID" value="GME84419.1"/>
    <property type="molecule type" value="Genomic_DNA"/>
</dbReference>
<evidence type="ECO:0000313" key="2">
    <source>
        <dbReference type="Proteomes" id="UP001165064"/>
    </source>
</evidence>
<sequence length="452" mass="50841">MASANPANTLGGRWVYSFDRTPQKIRQLQQHSQEPLSREEAASKLRQRACLIWERLIIKLCSGNFIPDDNLFQQVIADDICGVTLSVREDRDIIGIWNTHISYNKYVKDEIAKYKKVAERLHDELMNEEEAQLHDALESIIDGDANVELDRLQQQLTSAENQQEEEENSNEHGNSNALSKERSFRDIIKLTPFLLTRGIADSMYRVINEADMIQKNGESPINAFDDGSSIDIKNSVDKSKYRMHSYYTQNSNGNGNNSNNGNKKRQTKKDGKGRKRGGPSNLRSGNNSNGIDYLNTNGNNSNHNNGSNTSYSSSFFNNNGRKYKPRRFNKESTSANPTNGTTEDAEGSAGPAYAHPHSNLHYYHNQTYTNNTNGSSADGEWSSVGRGGHIQHGTHNGHASGNSLDNKFSDLGKQRKRLDLDDDGNVVDEVNMLSFGSRRRRMMQQHASHQKQ</sequence>
<dbReference type="Proteomes" id="UP001165064">
    <property type="component" value="Unassembled WGS sequence"/>
</dbReference>
<accession>A0ACB5T9X9</accession>